<organism evidence="2 3">
    <name type="scientific">Halorarum salinum</name>
    <dbReference type="NCBI Taxonomy" id="2743089"/>
    <lineage>
        <taxon>Archaea</taxon>
        <taxon>Methanobacteriati</taxon>
        <taxon>Methanobacteriota</taxon>
        <taxon>Stenosarchaea group</taxon>
        <taxon>Halobacteria</taxon>
        <taxon>Halobacteriales</taxon>
        <taxon>Haloferacaceae</taxon>
        <taxon>Halorarum</taxon>
    </lineage>
</organism>
<dbReference type="GeneID" id="56037702"/>
<accession>A0A7D5LAI5</accession>
<dbReference type="AlphaFoldDB" id="A0A7D5LAI5"/>
<reference evidence="2 3" key="1">
    <citation type="submission" date="2020-06" db="EMBL/GenBank/DDBJ databases">
        <title>NJ-3-1, isolated from saline soil.</title>
        <authorList>
            <person name="Cui H.L."/>
            <person name="Shi X."/>
        </authorList>
    </citation>
    <scope>NUCLEOTIDE SEQUENCE [LARGE SCALE GENOMIC DNA]</scope>
    <source>
        <strain evidence="2 3">NJ-3-1</strain>
    </source>
</reference>
<gene>
    <name evidence="2" type="ORF">HUG12_09545</name>
</gene>
<dbReference type="InterPro" id="IPR017896">
    <property type="entry name" value="4Fe4S_Fe-S-bd"/>
</dbReference>
<evidence type="ECO:0000259" key="1">
    <source>
        <dbReference type="PROSITE" id="PS51379"/>
    </source>
</evidence>
<dbReference type="PROSITE" id="PS51379">
    <property type="entry name" value="4FE4S_FER_2"/>
    <property type="match status" value="1"/>
</dbReference>
<evidence type="ECO:0000313" key="3">
    <source>
        <dbReference type="Proteomes" id="UP000509626"/>
    </source>
</evidence>
<proteinExistence type="predicted"/>
<evidence type="ECO:0000313" key="2">
    <source>
        <dbReference type="EMBL" id="QLG61948.1"/>
    </source>
</evidence>
<sequence>MNFETADLHDCGHVGQLAGVCQYAAPNEQGCANKICEQCIGTCDICRAVLCPHHAVRLEDGTQVYCSDHVNGYIARTLLSALLDR</sequence>
<dbReference type="EMBL" id="CP058579">
    <property type="protein sequence ID" value="QLG61948.1"/>
    <property type="molecule type" value="Genomic_DNA"/>
</dbReference>
<name>A0A7D5LAI5_9EURY</name>
<protein>
    <recommendedName>
        <fullName evidence="1">4Fe-4S ferredoxin-type domain-containing protein</fullName>
    </recommendedName>
</protein>
<dbReference type="KEGG" id="halu:HUG12_09545"/>
<dbReference type="Proteomes" id="UP000509626">
    <property type="component" value="Chromosome"/>
</dbReference>
<dbReference type="OrthoDB" id="350767at2157"/>
<dbReference type="RefSeq" id="WP_179268533.1">
    <property type="nucleotide sequence ID" value="NZ_CP058579.1"/>
</dbReference>
<keyword evidence="3" id="KW-1185">Reference proteome</keyword>
<feature type="domain" description="4Fe-4S ferredoxin-type" evidence="1">
    <location>
        <begin position="37"/>
        <end position="61"/>
    </location>
</feature>